<proteinExistence type="predicted"/>
<dbReference type="EMBL" id="HACA01002703">
    <property type="protein sequence ID" value="CDW20064.1"/>
    <property type="molecule type" value="Transcribed_RNA"/>
</dbReference>
<evidence type="ECO:0000313" key="1">
    <source>
        <dbReference type="EMBL" id="CDW20064.1"/>
    </source>
</evidence>
<name>A0A0K2T1Y1_LEPSM</name>
<dbReference type="AlphaFoldDB" id="A0A0K2T1Y1"/>
<sequence>MTSLATIFYGIADSDLKSFEANSQLNNIKLLFIVWSLSK</sequence>
<accession>A0A0K2T1Y1</accession>
<reference evidence="1" key="1">
    <citation type="submission" date="2014-05" db="EMBL/GenBank/DDBJ databases">
        <authorList>
            <person name="Chronopoulou M."/>
        </authorList>
    </citation>
    <scope>NUCLEOTIDE SEQUENCE</scope>
    <source>
        <tissue evidence="1">Whole organism</tissue>
    </source>
</reference>
<organism evidence="1">
    <name type="scientific">Lepeophtheirus salmonis</name>
    <name type="common">Salmon louse</name>
    <name type="synonym">Caligus salmonis</name>
    <dbReference type="NCBI Taxonomy" id="72036"/>
    <lineage>
        <taxon>Eukaryota</taxon>
        <taxon>Metazoa</taxon>
        <taxon>Ecdysozoa</taxon>
        <taxon>Arthropoda</taxon>
        <taxon>Crustacea</taxon>
        <taxon>Multicrustacea</taxon>
        <taxon>Hexanauplia</taxon>
        <taxon>Copepoda</taxon>
        <taxon>Siphonostomatoida</taxon>
        <taxon>Caligidae</taxon>
        <taxon>Lepeophtheirus</taxon>
    </lineage>
</organism>
<protein>
    <submittedName>
        <fullName evidence="1">Uncharacterized protein</fullName>
    </submittedName>
</protein>